<dbReference type="Proteomes" id="UP000655759">
    <property type="component" value="Unassembled WGS sequence"/>
</dbReference>
<dbReference type="InterPro" id="IPR055140">
    <property type="entry name" value="Thiolase_C_2"/>
</dbReference>
<dbReference type="RefSeq" id="WP_239654958.1">
    <property type="nucleotide sequence ID" value="NZ_CAJNAQ010000005.1"/>
</dbReference>
<name>A0A812F3U8_9ARCH</name>
<organism evidence="4 5">
    <name type="scientific">Candidatus Nitrosotenuis uzonensis</name>
    <dbReference type="NCBI Taxonomy" id="1407055"/>
    <lineage>
        <taxon>Archaea</taxon>
        <taxon>Nitrososphaerota</taxon>
        <taxon>Candidatus Nitrosotenuis</taxon>
    </lineage>
</organism>
<gene>
    <name evidence="4" type="ORF">NUZ5A_50909</name>
</gene>
<dbReference type="InterPro" id="IPR002155">
    <property type="entry name" value="Thiolase"/>
</dbReference>
<protein>
    <submittedName>
        <fullName evidence="4">Putative thiolase, C-terminal domain protein</fullName>
    </submittedName>
</protein>
<reference evidence="4" key="1">
    <citation type="submission" date="2021-02" db="EMBL/GenBank/DDBJ databases">
        <authorList>
            <person name="Han P."/>
        </authorList>
    </citation>
    <scope>NUCLEOTIDE SEQUENCE</scope>
    <source>
        <strain evidence="4">Candidatus Nitrosotenuis uzonensis 5A</strain>
    </source>
</reference>
<dbReference type="InterPro" id="IPR020616">
    <property type="entry name" value="Thiolase_N"/>
</dbReference>
<dbReference type="InterPro" id="IPR016039">
    <property type="entry name" value="Thiolase-like"/>
</dbReference>
<feature type="domain" description="Thiolase C-terminal" evidence="3">
    <location>
        <begin position="233"/>
        <end position="366"/>
    </location>
</feature>
<comment type="caution">
    <text evidence="4">The sequence shown here is derived from an EMBL/GenBank/DDBJ whole genome shotgun (WGS) entry which is preliminary data.</text>
</comment>
<dbReference type="EMBL" id="CAJNAQ010000005">
    <property type="protein sequence ID" value="CAE6499509.1"/>
    <property type="molecule type" value="Genomic_DNA"/>
</dbReference>
<sequence length="367" mass="39325">MRVAIAGYSTTRFSLNDVPIENVLTDAMRMIFEETTNLEQKDIDAVLVSTNENRKYLGAVLAEMGGISPKIAHNVESLCNSGTNALVSAFSYITSGLADVALVVGAERFDSPGQVFDWDITRGEYNHPIFWASMFAKAHKRKYGTTNEQIAKVSAINHANAKSNPNAYVTKNYTLEEIMNSKKITEDLRLLECSRPCTGGAGVLLVSENIAKKITDLPVWVSGIGHRTISASFAKNDLTTLESTKDAANQALVMAGVSTEQIDVLEVHDAFSICEIMILEDIGIVKKGNGGNYTSELYSTASKKVNPRGGLIGSGHPLGATGLAQVAEIAQQLQQKAGKRQVEGAKIGLVHNMSAAATSSTVLVLSS</sequence>
<dbReference type="CDD" id="cd00829">
    <property type="entry name" value="SCP-x_thiolase"/>
    <property type="match status" value="1"/>
</dbReference>
<keyword evidence="1" id="KW-0414">Isoprene biosynthesis</keyword>
<evidence type="ECO:0000313" key="4">
    <source>
        <dbReference type="EMBL" id="CAE6499509.1"/>
    </source>
</evidence>
<evidence type="ECO:0000259" key="3">
    <source>
        <dbReference type="Pfam" id="PF22691"/>
    </source>
</evidence>
<proteinExistence type="predicted"/>
<accession>A0A812F3U8</accession>
<evidence type="ECO:0000259" key="2">
    <source>
        <dbReference type="Pfam" id="PF00108"/>
    </source>
</evidence>
<dbReference type="GO" id="GO:0008299">
    <property type="term" value="P:isoprenoid biosynthetic process"/>
    <property type="evidence" value="ECO:0007669"/>
    <property type="project" value="UniProtKB-KW"/>
</dbReference>
<dbReference type="PIRSF" id="PIRSF000429">
    <property type="entry name" value="Ac-CoA_Ac_transf"/>
    <property type="match status" value="1"/>
</dbReference>
<evidence type="ECO:0000313" key="5">
    <source>
        <dbReference type="Proteomes" id="UP000655759"/>
    </source>
</evidence>
<dbReference type="SUPFAM" id="SSF53901">
    <property type="entry name" value="Thiolase-like"/>
    <property type="match status" value="2"/>
</dbReference>
<dbReference type="AlphaFoldDB" id="A0A812F3U8"/>
<feature type="domain" description="Thiolase N-terminal" evidence="2">
    <location>
        <begin position="13"/>
        <end position="158"/>
    </location>
</feature>
<dbReference type="PANTHER" id="PTHR42870:SF6">
    <property type="entry name" value="ACETYL-COA C-ACYLTRANSFERASE"/>
    <property type="match status" value="1"/>
</dbReference>
<dbReference type="Gene3D" id="3.40.47.10">
    <property type="match status" value="1"/>
</dbReference>
<evidence type="ECO:0000256" key="1">
    <source>
        <dbReference type="ARBA" id="ARBA00023229"/>
    </source>
</evidence>
<dbReference type="GO" id="GO:0016747">
    <property type="term" value="F:acyltransferase activity, transferring groups other than amino-acyl groups"/>
    <property type="evidence" value="ECO:0007669"/>
    <property type="project" value="InterPro"/>
</dbReference>
<dbReference type="PANTHER" id="PTHR42870">
    <property type="entry name" value="ACETYL-COA C-ACETYLTRANSFERASE"/>
    <property type="match status" value="1"/>
</dbReference>
<dbReference type="Pfam" id="PF00108">
    <property type="entry name" value="Thiolase_N"/>
    <property type="match status" value="1"/>
</dbReference>
<dbReference type="Pfam" id="PF22691">
    <property type="entry name" value="Thiolase_C_1"/>
    <property type="match status" value="1"/>
</dbReference>